<evidence type="ECO:0000313" key="2">
    <source>
        <dbReference type="Proteomes" id="UP000001075"/>
    </source>
</evidence>
<gene>
    <name evidence="1" type="ORF">I79_012285</name>
</gene>
<name>G3HNE7_CRIGR</name>
<organism evidence="1 2">
    <name type="scientific">Cricetulus griseus</name>
    <name type="common">Chinese hamster</name>
    <name type="synonym">Cricetulus barabensis griseus</name>
    <dbReference type="NCBI Taxonomy" id="10029"/>
    <lineage>
        <taxon>Eukaryota</taxon>
        <taxon>Metazoa</taxon>
        <taxon>Chordata</taxon>
        <taxon>Craniata</taxon>
        <taxon>Vertebrata</taxon>
        <taxon>Euteleostomi</taxon>
        <taxon>Mammalia</taxon>
        <taxon>Eutheria</taxon>
        <taxon>Euarchontoglires</taxon>
        <taxon>Glires</taxon>
        <taxon>Rodentia</taxon>
        <taxon>Myomorpha</taxon>
        <taxon>Muroidea</taxon>
        <taxon>Cricetidae</taxon>
        <taxon>Cricetinae</taxon>
        <taxon>Cricetulus</taxon>
    </lineage>
</organism>
<sequence length="78" mass="8411">MLQAVAFARVRLPSNACTVTKEPRTFATEMATCNGFKAGPSAPQVPSLEQIQVFLDCSTQHSGSFHHWAVPGESSSFN</sequence>
<proteinExistence type="predicted"/>
<evidence type="ECO:0000313" key="1">
    <source>
        <dbReference type="EMBL" id="EGW01616.1"/>
    </source>
</evidence>
<dbReference type="Proteomes" id="UP000001075">
    <property type="component" value="Unassembled WGS sequence"/>
</dbReference>
<dbReference type="EMBL" id="JH000544">
    <property type="protein sequence ID" value="EGW01616.1"/>
    <property type="molecule type" value="Genomic_DNA"/>
</dbReference>
<dbReference type="AlphaFoldDB" id="G3HNE7"/>
<reference evidence="2" key="1">
    <citation type="journal article" date="2011" name="Nat. Biotechnol.">
        <title>The genomic sequence of the Chinese hamster ovary (CHO)-K1 cell line.</title>
        <authorList>
            <person name="Xu X."/>
            <person name="Nagarajan H."/>
            <person name="Lewis N.E."/>
            <person name="Pan S."/>
            <person name="Cai Z."/>
            <person name="Liu X."/>
            <person name="Chen W."/>
            <person name="Xie M."/>
            <person name="Wang W."/>
            <person name="Hammond S."/>
            <person name="Andersen M.R."/>
            <person name="Neff N."/>
            <person name="Passarelli B."/>
            <person name="Koh W."/>
            <person name="Fan H.C."/>
            <person name="Wang J."/>
            <person name="Gui Y."/>
            <person name="Lee K.H."/>
            <person name="Betenbaugh M.J."/>
            <person name="Quake S.R."/>
            <person name="Famili I."/>
            <person name="Palsson B.O."/>
            <person name="Wang J."/>
        </authorList>
    </citation>
    <scope>NUCLEOTIDE SEQUENCE [LARGE SCALE GENOMIC DNA]</scope>
    <source>
        <strain evidence="2">CHO K1 cell line</strain>
    </source>
</reference>
<dbReference type="InParanoid" id="G3HNE7"/>
<accession>G3HNE7</accession>
<protein>
    <submittedName>
        <fullName evidence="1">Uncharacterized protein</fullName>
    </submittedName>
</protein>